<sequence length="323" mass="36904">MNIKYFILSLCIFLKLTPIIGQNETIITVSDQLTALPIAYVNISFGDKDGIYTDKNGQFNLSLIASDSMQLSALGYETKTIFVDSIKEQLIGLNPVATQLEEVVLSDKKRKFKTEKTKPINDKDFLNSYRNPIGSEIACLIENNFSDKEVQIKSVTIPSYNKTMDFSGKKKQVLKRHPFATLYSISFYTNENGTPGKEITTESITILFNEKTDKLNIDLEQHQIYLPKNGLYLSLLNLGPADAEGNLIPTSPFYEKATKEGLYKFPKHIKPYFPVNYSKSTNNTYRRSRFDNDKSWTLFYLNERKKDKVNNITLGTELKVFED</sequence>
<dbReference type="SUPFAM" id="SSF49464">
    <property type="entry name" value="Carboxypeptidase regulatory domain-like"/>
    <property type="match status" value="1"/>
</dbReference>
<dbReference type="AlphaFoldDB" id="A0A3D9MWW6"/>
<comment type="caution">
    <text evidence="1">The sequence shown here is derived from an EMBL/GenBank/DDBJ whole genome shotgun (WGS) entry which is preliminary data.</text>
</comment>
<keyword evidence="1" id="KW-0378">Hydrolase</keyword>
<keyword evidence="2" id="KW-1185">Reference proteome</keyword>
<organism evidence="1 2">
    <name type="scientific">Winogradskyella pacifica</name>
    <dbReference type="NCBI Taxonomy" id="664642"/>
    <lineage>
        <taxon>Bacteria</taxon>
        <taxon>Pseudomonadati</taxon>
        <taxon>Bacteroidota</taxon>
        <taxon>Flavobacteriia</taxon>
        <taxon>Flavobacteriales</taxon>
        <taxon>Flavobacteriaceae</taxon>
        <taxon>Winogradskyella</taxon>
    </lineage>
</organism>
<accession>A0A3D9MWW6</accession>
<name>A0A3D9MWW6_9FLAO</name>
<keyword evidence="1" id="KW-0121">Carboxypeptidase</keyword>
<dbReference type="GO" id="GO:0004180">
    <property type="term" value="F:carboxypeptidase activity"/>
    <property type="evidence" value="ECO:0007669"/>
    <property type="project" value="UniProtKB-KW"/>
</dbReference>
<proteinExistence type="predicted"/>
<gene>
    <name evidence="1" type="ORF">DFQ09_104252</name>
</gene>
<dbReference type="Proteomes" id="UP000256919">
    <property type="component" value="Unassembled WGS sequence"/>
</dbReference>
<evidence type="ECO:0000313" key="1">
    <source>
        <dbReference type="EMBL" id="REE24481.1"/>
    </source>
</evidence>
<dbReference type="EMBL" id="QREI01000004">
    <property type="protein sequence ID" value="REE24481.1"/>
    <property type="molecule type" value="Genomic_DNA"/>
</dbReference>
<evidence type="ECO:0000313" key="2">
    <source>
        <dbReference type="Proteomes" id="UP000256919"/>
    </source>
</evidence>
<dbReference type="InterPro" id="IPR008969">
    <property type="entry name" value="CarboxyPept-like_regulatory"/>
</dbReference>
<dbReference type="Pfam" id="PF13715">
    <property type="entry name" value="CarbopepD_reg_2"/>
    <property type="match status" value="1"/>
</dbReference>
<dbReference type="OrthoDB" id="914976at2"/>
<keyword evidence="1" id="KW-0645">Protease</keyword>
<dbReference type="RefSeq" id="WP_115810169.1">
    <property type="nucleotide sequence ID" value="NZ_QREI01000004.1"/>
</dbReference>
<reference evidence="1 2" key="1">
    <citation type="submission" date="2018-07" db="EMBL/GenBank/DDBJ databases">
        <title>Genomic Encyclopedia of Type Strains, Phase III (KMG-III): the genomes of soil and plant-associated and newly described type strains.</title>
        <authorList>
            <person name="Whitman W."/>
        </authorList>
    </citation>
    <scope>NUCLEOTIDE SEQUENCE [LARGE SCALE GENOMIC DNA]</scope>
    <source>
        <strain evidence="1 2">CECT 7948</strain>
    </source>
</reference>
<protein>
    <submittedName>
        <fullName evidence="1">Carboxypeptidase-like protein</fullName>
    </submittedName>
</protein>